<dbReference type="InterPro" id="IPR036278">
    <property type="entry name" value="Sialidase_sf"/>
</dbReference>
<dbReference type="RefSeq" id="XP_029223920.1">
    <property type="nucleotide sequence ID" value="XM_029375959.1"/>
</dbReference>
<reference evidence="2 3" key="1">
    <citation type="journal article" date="2018" name="BMC Genomics">
        <title>Genomic comparison of Trypanosoma conorhini and Trypanosoma rangeli to Trypanosoma cruzi strains of high and low virulence.</title>
        <authorList>
            <person name="Bradwell K.R."/>
            <person name="Koparde V.N."/>
            <person name="Matveyev A.V."/>
            <person name="Serrano M.G."/>
            <person name="Alves J.M."/>
            <person name="Parikh H."/>
            <person name="Huang B."/>
            <person name="Lee V."/>
            <person name="Espinosa-Alvarez O."/>
            <person name="Ortiz P.A."/>
            <person name="Costa-Martins A.G."/>
            <person name="Teixeira M.M."/>
            <person name="Buck G.A."/>
        </authorList>
    </citation>
    <scope>NUCLEOTIDE SEQUENCE [LARGE SCALE GENOMIC DNA]</scope>
    <source>
        <strain evidence="2 3">025E</strain>
    </source>
</reference>
<dbReference type="SUPFAM" id="SSF50939">
    <property type="entry name" value="Sialidases"/>
    <property type="match status" value="1"/>
</dbReference>
<name>A0A422N082_9TRYP</name>
<organism evidence="2 3">
    <name type="scientific">Trypanosoma conorhini</name>
    <dbReference type="NCBI Taxonomy" id="83891"/>
    <lineage>
        <taxon>Eukaryota</taxon>
        <taxon>Discoba</taxon>
        <taxon>Euglenozoa</taxon>
        <taxon>Kinetoplastea</taxon>
        <taxon>Metakinetoplastina</taxon>
        <taxon>Trypanosomatida</taxon>
        <taxon>Trypanosomatidae</taxon>
        <taxon>Trypanosoma</taxon>
    </lineage>
</organism>
<proteinExistence type="predicted"/>
<dbReference type="EMBL" id="MKKU01000999">
    <property type="protein sequence ID" value="RNE98873.1"/>
    <property type="molecule type" value="Genomic_DNA"/>
</dbReference>
<dbReference type="OrthoDB" id="251845at2759"/>
<dbReference type="GeneID" id="40322744"/>
<feature type="non-terminal residue" evidence="2">
    <location>
        <position position="278"/>
    </location>
</feature>
<keyword evidence="2" id="KW-0808">Transferase</keyword>
<dbReference type="Proteomes" id="UP000284403">
    <property type="component" value="Unassembled WGS sequence"/>
</dbReference>
<accession>A0A422N082</accession>
<protein>
    <submittedName>
        <fullName evidence="2">Trans-sialidase</fullName>
        <ecNumber evidence="2">2.7.7.49</ecNumber>
    </submittedName>
</protein>
<gene>
    <name evidence="2" type="ORF">Tco025E_09133</name>
</gene>
<dbReference type="Pfam" id="PF13859">
    <property type="entry name" value="BNR_3"/>
    <property type="match status" value="1"/>
</dbReference>
<keyword evidence="2" id="KW-0548">Nucleotidyltransferase</keyword>
<sequence>MQGINRAKKSVLLAMRFTPSKKKWELSSGTTGAGCRDPSIVEWGEDGSLLAMAPCERGSYGVYESTVAGTAWYDAGEPISRVWGTSLSRQGGDGVQSGFVTATFENKKVMLLTTPVYSEEEGKEKGRLHLWLTDNSRVSLAMPATSPWCQGPVPRPGGSQEPALYSVAVDWGGRQAIGNQRESKQHHRRSGVNESERTLSCTCKRALCSICRLLLLTSGDVEQNPGPLLRGAQWNAGGLTPPKRLALEKLLYDSKVAFCLLSETHFNEDEHLFFNIFG</sequence>
<dbReference type="CDD" id="cd15482">
    <property type="entry name" value="Sialidase_non-viral"/>
    <property type="match status" value="1"/>
</dbReference>
<evidence type="ECO:0000259" key="1">
    <source>
        <dbReference type="Pfam" id="PF13859"/>
    </source>
</evidence>
<dbReference type="Gene3D" id="2.120.10.10">
    <property type="match status" value="1"/>
</dbReference>
<evidence type="ECO:0000313" key="3">
    <source>
        <dbReference type="Proteomes" id="UP000284403"/>
    </source>
</evidence>
<feature type="domain" description="Sialidase" evidence="1">
    <location>
        <begin position="2"/>
        <end position="139"/>
    </location>
</feature>
<dbReference type="GO" id="GO:0003964">
    <property type="term" value="F:RNA-directed DNA polymerase activity"/>
    <property type="evidence" value="ECO:0007669"/>
    <property type="project" value="UniProtKB-EC"/>
</dbReference>
<dbReference type="AlphaFoldDB" id="A0A422N082"/>
<comment type="caution">
    <text evidence="2">The sequence shown here is derived from an EMBL/GenBank/DDBJ whole genome shotgun (WGS) entry which is preliminary data.</text>
</comment>
<dbReference type="EC" id="2.7.7.49" evidence="2"/>
<keyword evidence="3" id="KW-1185">Reference proteome</keyword>
<dbReference type="InterPro" id="IPR011040">
    <property type="entry name" value="Sialidase"/>
</dbReference>
<evidence type="ECO:0000313" key="2">
    <source>
        <dbReference type="EMBL" id="RNE98873.1"/>
    </source>
</evidence>